<keyword evidence="1" id="KW-0732">Signal</keyword>
<evidence type="ECO:0000256" key="1">
    <source>
        <dbReference type="SAM" id="SignalP"/>
    </source>
</evidence>
<feature type="signal peptide" evidence="1">
    <location>
        <begin position="1"/>
        <end position="35"/>
    </location>
</feature>
<name>A0A0K2ZEE9_9XANT</name>
<organism evidence="2 3">
    <name type="scientific">Xanthomonas graminis pv. poae</name>
    <dbReference type="NCBI Taxonomy" id="227946"/>
    <lineage>
        <taxon>Bacteria</taxon>
        <taxon>Pseudomonadati</taxon>
        <taxon>Pseudomonadota</taxon>
        <taxon>Gammaproteobacteria</taxon>
        <taxon>Lysobacterales</taxon>
        <taxon>Lysobacteraceae</taxon>
        <taxon>Xanthomonas</taxon>
        <taxon>Xanthomonas translucens group</taxon>
        <taxon>Xanthomonas graminis</taxon>
    </lineage>
</organism>
<gene>
    <name evidence="2" type="ORF">XTPLMG728_0401</name>
</gene>
<reference evidence="2 3" key="1">
    <citation type="submission" date="2015-07" db="EMBL/GenBank/DDBJ databases">
        <authorList>
            <person name="Noorani M."/>
        </authorList>
    </citation>
    <scope>NUCLEOTIDE SEQUENCE [LARGE SCALE GENOMIC DNA]</scope>
    <source>
        <strain evidence="2">LMG728</strain>
    </source>
</reference>
<dbReference type="EMBL" id="CXOK01000011">
    <property type="protein sequence ID" value="CTP84021.1"/>
    <property type="molecule type" value="Genomic_DNA"/>
</dbReference>
<proteinExistence type="predicted"/>
<dbReference type="Proteomes" id="UP000041247">
    <property type="component" value="Unassembled WGS sequence"/>
</dbReference>
<evidence type="ECO:0000313" key="2">
    <source>
        <dbReference type="EMBL" id="CTP84021.1"/>
    </source>
</evidence>
<dbReference type="RefSeq" id="WP_053839859.1">
    <property type="nucleotide sequence ID" value="NZ_CP076250.1"/>
</dbReference>
<feature type="chain" id="PRO_5005492095" description="Secreted protein" evidence="1">
    <location>
        <begin position="36"/>
        <end position="362"/>
    </location>
</feature>
<protein>
    <recommendedName>
        <fullName evidence="4">Secreted protein</fullName>
    </recommendedName>
</protein>
<accession>A0A0K2ZEE9</accession>
<sequence>MHFDPRTAPSAARPRACAALLLLLPLMGLSVTALAQTSSPDARLARVGALPAEHKPAGVPDDDVQTPFGYFPQACVHQVHNGERILKDGGLQHANGTREPAQACTQDNFTPRGVRVRPDGRSIDGQQVRGNAALAASRSRRSVQASISNGYMPASISHGYLKAAGYYTGTPLGRIVASWTVPQNPTNVAHQIVYFFPGLQSDDPTILQPVLGYRGYNNAWDLSSWNCCQDGTVWHSDYIKAKAGDQIVGDTYATCGTDSPCYDWNVDTHNVTTGQSVRLSTTYDIDSESHLVMGGALEVYSLDSCDQYPPEGSITFTNIGVYDYQMNRVQSPPWRALDFSSGYDVQCDYDMQTTSTSVTIFY</sequence>
<evidence type="ECO:0008006" key="4">
    <source>
        <dbReference type="Google" id="ProtNLM"/>
    </source>
</evidence>
<evidence type="ECO:0000313" key="3">
    <source>
        <dbReference type="Proteomes" id="UP000041247"/>
    </source>
</evidence>
<dbReference type="AlphaFoldDB" id="A0A0K2ZEE9"/>